<accession>A0A0W8FGP0</accession>
<reference evidence="1" key="1">
    <citation type="journal article" date="2015" name="Proc. Natl. Acad. Sci. U.S.A.">
        <title>Networks of energetic and metabolic interactions define dynamics in microbial communities.</title>
        <authorList>
            <person name="Embree M."/>
            <person name="Liu J.K."/>
            <person name="Al-Bassam M.M."/>
            <person name="Zengler K."/>
        </authorList>
    </citation>
    <scope>NUCLEOTIDE SEQUENCE</scope>
</reference>
<proteinExistence type="predicted"/>
<sequence>MFDMLSYFASVTDWYVPITVALNHDNDGAPSRKSAGRRHAASARNGLATLGLTGKETRNAALFFPRVIQADPNRVDRSIPSRPAA</sequence>
<comment type="caution">
    <text evidence="1">The sequence shown here is derived from an EMBL/GenBank/DDBJ whole genome shotgun (WGS) entry which is preliminary data.</text>
</comment>
<organism evidence="1">
    <name type="scientific">hydrocarbon metagenome</name>
    <dbReference type="NCBI Taxonomy" id="938273"/>
    <lineage>
        <taxon>unclassified sequences</taxon>
        <taxon>metagenomes</taxon>
        <taxon>ecological metagenomes</taxon>
    </lineage>
</organism>
<protein>
    <submittedName>
        <fullName evidence="1">Phage tail sheath protein fi</fullName>
    </submittedName>
</protein>
<evidence type="ECO:0000313" key="1">
    <source>
        <dbReference type="EMBL" id="KUG20058.1"/>
    </source>
</evidence>
<gene>
    <name evidence="1" type="ORF">ASZ90_010228</name>
</gene>
<dbReference type="AlphaFoldDB" id="A0A0W8FGP0"/>
<name>A0A0W8FGP0_9ZZZZ</name>
<dbReference type="EMBL" id="LNQE01001232">
    <property type="protein sequence ID" value="KUG20058.1"/>
    <property type="molecule type" value="Genomic_DNA"/>
</dbReference>